<proteinExistence type="predicted"/>
<reference evidence="1" key="2">
    <citation type="submission" date="2013-05" db="EMBL/GenBank/DDBJ databases">
        <authorList>
            <person name="Carter J.-M."/>
            <person name="Baker S.C."/>
            <person name="Pink R."/>
            <person name="Carter D.R.F."/>
            <person name="Collins A."/>
            <person name="Tomlin J."/>
            <person name="Gibbs M."/>
            <person name="Breuker C.J."/>
        </authorList>
    </citation>
    <scope>NUCLEOTIDE SEQUENCE</scope>
    <source>
        <tissue evidence="1">Ovary</tissue>
    </source>
</reference>
<organism evidence="1">
    <name type="scientific">Pararge aegeria</name>
    <name type="common">speckled wood butterfly</name>
    <dbReference type="NCBI Taxonomy" id="116150"/>
    <lineage>
        <taxon>Eukaryota</taxon>
        <taxon>Metazoa</taxon>
        <taxon>Ecdysozoa</taxon>
        <taxon>Arthropoda</taxon>
        <taxon>Hexapoda</taxon>
        <taxon>Insecta</taxon>
        <taxon>Pterygota</taxon>
        <taxon>Neoptera</taxon>
        <taxon>Endopterygota</taxon>
        <taxon>Lepidoptera</taxon>
        <taxon>Glossata</taxon>
        <taxon>Ditrysia</taxon>
        <taxon>Papilionoidea</taxon>
        <taxon>Nymphalidae</taxon>
        <taxon>Satyrinae</taxon>
        <taxon>Satyrini</taxon>
        <taxon>Parargina</taxon>
        <taxon>Pararge</taxon>
    </lineage>
</organism>
<feature type="non-terminal residue" evidence="1">
    <location>
        <position position="68"/>
    </location>
</feature>
<dbReference type="AlphaFoldDB" id="S4NRM3"/>
<name>S4NRM3_9NEOP</name>
<sequence>CHSTLGNLGPTVSAVNSDLSNISEWSRQYGLKVNPAKSQAIIIGSPGMRSRVDWGNLPSVDFNGVIIP</sequence>
<dbReference type="EMBL" id="GAIX01011169">
    <property type="protein sequence ID" value="JAA81391.1"/>
    <property type="molecule type" value="Transcribed_RNA"/>
</dbReference>
<accession>S4NRM3</accession>
<feature type="non-terminal residue" evidence="1">
    <location>
        <position position="1"/>
    </location>
</feature>
<protein>
    <submittedName>
        <fullName evidence="1">DNA replication licensing factor MCM9</fullName>
    </submittedName>
</protein>
<reference evidence="1" key="1">
    <citation type="journal article" date="2013" name="BMC Genomics">
        <title>Unscrambling butterfly oogenesis.</title>
        <authorList>
            <person name="Carter J.M."/>
            <person name="Baker S.C."/>
            <person name="Pink R."/>
            <person name="Carter D.R."/>
            <person name="Collins A."/>
            <person name="Tomlin J."/>
            <person name="Gibbs M."/>
            <person name="Breuker C.J."/>
        </authorList>
    </citation>
    <scope>NUCLEOTIDE SEQUENCE</scope>
    <source>
        <tissue evidence="1">Ovary</tissue>
    </source>
</reference>
<evidence type="ECO:0000313" key="1">
    <source>
        <dbReference type="EMBL" id="JAA81391.1"/>
    </source>
</evidence>